<dbReference type="EMBL" id="BSOA01000029">
    <property type="protein sequence ID" value="GLQ89158.1"/>
    <property type="molecule type" value="Genomic_DNA"/>
</dbReference>
<comment type="caution">
    <text evidence="1">The sequence shown here is derived from an EMBL/GenBank/DDBJ whole genome shotgun (WGS) entry which is preliminary data.</text>
</comment>
<evidence type="ECO:0000313" key="2">
    <source>
        <dbReference type="Proteomes" id="UP001156627"/>
    </source>
</evidence>
<gene>
    <name evidence="1" type="ORF">GCM10007898_27300</name>
</gene>
<dbReference type="Pfam" id="PF12686">
    <property type="entry name" value="DUF3800"/>
    <property type="match status" value="1"/>
</dbReference>
<evidence type="ECO:0008006" key="3">
    <source>
        <dbReference type="Google" id="ProtNLM"/>
    </source>
</evidence>
<name>A0ABQ5XEY5_9GAMM</name>
<reference evidence="2" key="1">
    <citation type="journal article" date="2019" name="Int. J. Syst. Evol. Microbiol.">
        <title>The Global Catalogue of Microorganisms (GCM) 10K type strain sequencing project: providing services to taxonomists for standard genome sequencing and annotation.</title>
        <authorList>
            <consortium name="The Broad Institute Genomics Platform"/>
            <consortium name="The Broad Institute Genome Sequencing Center for Infectious Disease"/>
            <person name="Wu L."/>
            <person name="Ma J."/>
        </authorList>
    </citation>
    <scope>NUCLEOTIDE SEQUENCE [LARGE SCALE GENOMIC DNA]</scope>
    <source>
        <strain evidence="2">NBRC 111981</strain>
    </source>
</reference>
<accession>A0ABQ5XEY5</accession>
<evidence type="ECO:0000313" key="1">
    <source>
        <dbReference type="EMBL" id="GLQ89158.1"/>
    </source>
</evidence>
<sequence>MHIFVDESGTFAKSKSRGSWCVVAAYAIPEAPYAKAKEVLRGLKMKCGVKYDVEIKRKDIDELRYFELLSDLSKIDGIGVAVATDASLNGGAEEHQEQQALKIEKYAPNMVYPEGRQMLLDLAKDLRGLSEQNYVELVCRVQLVYDVLQLAINYYAQRLPGTLSNFRWSFDGKDTSQNPFETMLQLMVGPLLQSKTLHEPFGMMDWADYSKMARFEFKGEAPWLPKRESNGRKAPAWNVGLIWREHLEFADSKGSPGVQLADFLASGLRALLRGSFHDNDQAALRLGACMVQRQKSKPGIHLIGLTPGEDIDVGPDVSRRVKVLARTARPMLAS</sequence>
<organism evidence="1 2">
    <name type="scientific">Dyella flagellata</name>
    <dbReference type="NCBI Taxonomy" id="1867833"/>
    <lineage>
        <taxon>Bacteria</taxon>
        <taxon>Pseudomonadati</taxon>
        <taxon>Pseudomonadota</taxon>
        <taxon>Gammaproteobacteria</taxon>
        <taxon>Lysobacterales</taxon>
        <taxon>Rhodanobacteraceae</taxon>
        <taxon>Dyella</taxon>
    </lineage>
</organism>
<dbReference type="RefSeq" id="WP_284332594.1">
    <property type="nucleotide sequence ID" value="NZ_BSOA01000029.1"/>
</dbReference>
<dbReference type="InterPro" id="IPR024524">
    <property type="entry name" value="DUF3800"/>
</dbReference>
<protein>
    <recommendedName>
        <fullName evidence="3">DUF3800 domain-containing protein</fullName>
    </recommendedName>
</protein>
<keyword evidence="2" id="KW-1185">Reference proteome</keyword>
<proteinExistence type="predicted"/>
<dbReference type="Proteomes" id="UP001156627">
    <property type="component" value="Unassembled WGS sequence"/>
</dbReference>